<accession>A0A7R9PJU7</accession>
<gene>
    <name evidence="9" type="ORF">TGEB3V08_LOCUS3283</name>
</gene>
<sequence>MDMKATSHALFSQLPVIIMPKDHKKKKVETDSSSDSGPDDVEPPSKKPKSNATGSKKNEEEPVWELEKKRFVKVREFKGKVFVDIREYYEADGELKPGKKGISLSTTQWHKLKDIVDEVDEVVKAKC</sequence>
<dbReference type="EMBL" id="OE840030">
    <property type="protein sequence ID" value="CAD7589319.1"/>
    <property type="molecule type" value="Genomic_DNA"/>
</dbReference>
<comment type="subcellular location">
    <subcellularLocation>
        <location evidence="1">Nucleus</location>
    </subcellularLocation>
</comment>
<evidence type="ECO:0000259" key="8">
    <source>
        <dbReference type="Pfam" id="PF02229"/>
    </source>
</evidence>
<dbReference type="GO" id="GO:0003713">
    <property type="term" value="F:transcription coactivator activity"/>
    <property type="evidence" value="ECO:0007669"/>
    <property type="project" value="InterPro"/>
</dbReference>
<keyword evidence="5" id="KW-0804">Transcription</keyword>
<evidence type="ECO:0000256" key="5">
    <source>
        <dbReference type="ARBA" id="ARBA00023163"/>
    </source>
</evidence>
<dbReference type="GO" id="GO:0005634">
    <property type="term" value="C:nucleus"/>
    <property type="evidence" value="ECO:0007669"/>
    <property type="project" value="UniProtKB-SubCell"/>
</dbReference>
<dbReference type="SUPFAM" id="SSF54447">
    <property type="entry name" value="ssDNA-binding transcriptional regulator domain"/>
    <property type="match status" value="1"/>
</dbReference>
<keyword evidence="3" id="KW-0805">Transcription regulation</keyword>
<evidence type="ECO:0000256" key="3">
    <source>
        <dbReference type="ARBA" id="ARBA00023015"/>
    </source>
</evidence>
<dbReference type="InterPro" id="IPR009044">
    <property type="entry name" value="ssDNA-bd_transcriptional_reg"/>
</dbReference>
<dbReference type="AlphaFoldDB" id="A0A7R9PJU7"/>
<evidence type="ECO:0000256" key="7">
    <source>
        <dbReference type="SAM" id="MobiDB-lite"/>
    </source>
</evidence>
<comment type="similarity">
    <text evidence="2">Belongs to the transcriptional coactivator PC4 family.</text>
</comment>
<evidence type="ECO:0000256" key="1">
    <source>
        <dbReference type="ARBA" id="ARBA00004123"/>
    </source>
</evidence>
<dbReference type="GO" id="GO:0003677">
    <property type="term" value="F:DNA binding"/>
    <property type="evidence" value="ECO:0007669"/>
    <property type="project" value="UniProtKB-KW"/>
</dbReference>
<dbReference type="PANTHER" id="PTHR13215">
    <property type="entry name" value="RNA POLYMERASE II TRANSCRIPTIONAL COACTIVATOR"/>
    <property type="match status" value="1"/>
</dbReference>
<evidence type="ECO:0000313" key="9">
    <source>
        <dbReference type="EMBL" id="CAD7589319.1"/>
    </source>
</evidence>
<keyword evidence="4" id="KW-0238">DNA-binding</keyword>
<reference evidence="9" key="1">
    <citation type="submission" date="2020-11" db="EMBL/GenBank/DDBJ databases">
        <authorList>
            <person name="Tran Van P."/>
        </authorList>
    </citation>
    <scope>NUCLEOTIDE SEQUENCE</scope>
</reference>
<dbReference type="InterPro" id="IPR045125">
    <property type="entry name" value="Sub1/Tcp4-like"/>
</dbReference>
<dbReference type="Pfam" id="PF02229">
    <property type="entry name" value="PC4"/>
    <property type="match status" value="1"/>
</dbReference>
<evidence type="ECO:0000256" key="4">
    <source>
        <dbReference type="ARBA" id="ARBA00023125"/>
    </source>
</evidence>
<name>A0A7R9PJU7_TIMGE</name>
<evidence type="ECO:0000256" key="6">
    <source>
        <dbReference type="ARBA" id="ARBA00023242"/>
    </source>
</evidence>
<dbReference type="InterPro" id="IPR003173">
    <property type="entry name" value="PC4_C"/>
</dbReference>
<keyword evidence="6" id="KW-0539">Nucleus</keyword>
<dbReference type="GO" id="GO:0060261">
    <property type="term" value="P:positive regulation of transcription initiation by RNA polymerase II"/>
    <property type="evidence" value="ECO:0007669"/>
    <property type="project" value="InterPro"/>
</dbReference>
<protein>
    <recommendedName>
        <fullName evidence="8">Transcriptional coactivator p15 (PC4) C-terminal domain-containing protein</fullName>
    </recommendedName>
</protein>
<organism evidence="9">
    <name type="scientific">Timema genevievae</name>
    <name type="common">Walking stick</name>
    <dbReference type="NCBI Taxonomy" id="629358"/>
    <lineage>
        <taxon>Eukaryota</taxon>
        <taxon>Metazoa</taxon>
        <taxon>Ecdysozoa</taxon>
        <taxon>Arthropoda</taxon>
        <taxon>Hexapoda</taxon>
        <taxon>Insecta</taxon>
        <taxon>Pterygota</taxon>
        <taxon>Neoptera</taxon>
        <taxon>Polyneoptera</taxon>
        <taxon>Phasmatodea</taxon>
        <taxon>Timematodea</taxon>
        <taxon>Timematoidea</taxon>
        <taxon>Timematidae</taxon>
        <taxon>Timema</taxon>
    </lineage>
</organism>
<feature type="region of interest" description="Disordered" evidence="7">
    <location>
        <begin position="21"/>
        <end position="63"/>
    </location>
</feature>
<dbReference type="Gene3D" id="2.30.31.10">
    <property type="entry name" value="Transcriptional Coactivator Pc4, Chain A"/>
    <property type="match status" value="1"/>
</dbReference>
<feature type="domain" description="Transcriptional coactivator p15 (PC4) C-terminal" evidence="8">
    <location>
        <begin position="64"/>
        <end position="115"/>
    </location>
</feature>
<evidence type="ECO:0000256" key="2">
    <source>
        <dbReference type="ARBA" id="ARBA00009001"/>
    </source>
</evidence>
<proteinExistence type="inferred from homology"/>